<name>A0ABV6JQN2_9PROT</name>
<protein>
    <submittedName>
        <fullName evidence="2">Uncharacterized protein</fullName>
    </submittedName>
</protein>
<evidence type="ECO:0000313" key="2">
    <source>
        <dbReference type="EMBL" id="MFC0407924.1"/>
    </source>
</evidence>
<feature type="compositionally biased region" description="Low complexity" evidence="1">
    <location>
        <begin position="126"/>
        <end position="145"/>
    </location>
</feature>
<dbReference type="EMBL" id="JBHLUN010000005">
    <property type="protein sequence ID" value="MFC0407924.1"/>
    <property type="molecule type" value="Genomic_DNA"/>
</dbReference>
<dbReference type="RefSeq" id="WP_377043656.1">
    <property type="nucleotide sequence ID" value="NZ_JBHLUN010000005.1"/>
</dbReference>
<feature type="region of interest" description="Disordered" evidence="1">
    <location>
        <begin position="94"/>
        <end position="153"/>
    </location>
</feature>
<gene>
    <name evidence="2" type="ORF">ACFFGY_06655</name>
</gene>
<proteinExistence type="predicted"/>
<sequence>MADETKTDAPADPPYRTGAEVAGMDTPLTVRENPSLSFSPDLTEVPGSTAPSLVDGTQVAHVQGPQQAAVDPVAAGLDTGAKVATTGENRAVTRTGEIGAGQRPATYIEKGQPVDQAAPADNATVPAPSDAPATDAPPAEETPSPKAGKKAAS</sequence>
<evidence type="ECO:0000256" key="1">
    <source>
        <dbReference type="SAM" id="MobiDB-lite"/>
    </source>
</evidence>
<organism evidence="2 3">
    <name type="scientific">Roseomonas elaeocarpi</name>
    <dbReference type="NCBI Taxonomy" id="907779"/>
    <lineage>
        <taxon>Bacteria</taxon>
        <taxon>Pseudomonadati</taxon>
        <taxon>Pseudomonadota</taxon>
        <taxon>Alphaproteobacteria</taxon>
        <taxon>Acetobacterales</taxon>
        <taxon>Roseomonadaceae</taxon>
        <taxon>Roseomonas</taxon>
    </lineage>
</organism>
<keyword evidence="3" id="KW-1185">Reference proteome</keyword>
<dbReference type="Proteomes" id="UP001589865">
    <property type="component" value="Unassembled WGS sequence"/>
</dbReference>
<reference evidence="2 3" key="1">
    <citation type="submission" date="2024-09" db="EMBL/GenBank/DDBJ databases">
        <authorList>
            <person name="Sun Q."/>
            <person name="Mori K."/>
        </authorList>
    </citation>
    <scope>NUCLEOTIDE SEQUENCE [LARGE SCALE GENOMIC DNA]</scope>
    <source>
        <strain evidence="2 3">TBRC 5777</strain>
    </source>
</reference>
<evidence type="ECO:0000313" key="3">
    <source>
        <dbReference type="Proteomes" id="UP001589865"/>
    </source>
</evidence>
<feature type="region of interest" description="Disordered" evidence="1">
    <location>
        <begin position="1"/>
        <end position="53"/>
    </location>
</feature>
<accession>A0ABV6JQN2</accession>
<comment type="caution">
    <text evidence="2">The sequence shown here is derived from an EMBL/GenBank/DDBJ whole genome shotgun (WGS) entry which is preliminary data.</text>
</comment>